<dbReference type="EMBL" id="JBGMDY010000004">
    <property type="protein sequence ID" value="KAL2337393.1"/>
    <property type="molecule type" value="Genomic_DNA"/>
</dbReference>
<keyword evidence="7" id="KW-0067">ATP-binding</keyword>
<dbReference type="PANTHER" id="PTHR11451">
    <property type="entry name" value="THREONINE-TRNA LIGASE"/>
    <property type="match status" value="1"/>
</dbReference>
<dbReference type="Pfam" id="PF02824">
    <property type="entry name" value="TGS"/>
    <property type="match status" value="1"/>
</dbReference>
<dbReference type="FunFam" id="3.40.50.800:FF:000019">
    <property type="entry name" value="Threonine--tRNA ligase mitochondrial 1"/>
    <property type="match status" value="1"/>
</dbReference>
<dbReference type="InterPro" id="IPR033728">
    <property type="entry name" value="ThrRS_core"/>
</dbReference>
<dbReference type="InterPro" id="IPR004154">
    <property type="entry name" value="Anticodon-bd"/>
</dbReference>
<evidence type="ECO:0000256" key="5">
    <source>
        <dbReference type="ARBA" id="ARBA00022598"/>
    </source>
</evidence>
<keyword evidence="6" id="KW-0547">Nucleotide-binding</keyword>
<dbReference type="GO" id="GO:0005524">
    <property type="term" value="F:ATP binding"/>
    <property type="evidence" value="ECO:0007669"/>
    <property type="project" value="UniProtKB-KW"/>
</dbReference>
<dbReference type="InterPro" id="IPR045864">
    <property type="entry name" value="aa-tRNA-synth_II/BPL/LPL"/>
</dbReference>
<dbReference type="Gene3D" id="3.30.980.10">
    <property type="entry name" value="Threonyl-trna Synthetase, Chain A, domain 2"/>
    <property type="match status" value="1"/>
</dbReference>
<dbReference type="SUPFAM" id="SSF81271">
    <property type="entry name" value="TGS-like"/>
    <property type="match status" value="1"/>
</dbReference>
<dbReference type="InterPro" id="IPR047246">
    <property type="entry name" value="ThrRS_anticodon"/>
</dbReference>
<evidence type="ECO:0000256" key="2">
    <source>
        <dbReference type="ARBA" id="ARBA00008226"/>
    </source>
</evidence>
<dbReference type="PROSITE" id="PS50862">
    <property type="entry name" value="AA_TRNA_LIGASE_II"/>
    <property type="match status" value="1"/>
</dbReference>
<name>A0ABD1MNK2_9FABA</name>
<dbReference type="NCBIfam" id="TIGR00418">
    <property type="entry name" value="thrS"/>
    <property type="match status" value="1"/>
</dbReference>
<dbReference type="InterPro" id="IPR004095">
    <property type="entry name" value="TGS"/>
</dbReference>
<protein>
    <recommendedName>
        <fullName evidence="3">threonine--tRNA ligase</fullName>
        <ecNumber evidence="3">6.1.1.3</ecNumber>
    </recommendedName>
    <alternativeName>
        <fullName evidence="10">Threonyl-tRNA synthetase</fullName>
    </alternativeName>
</protein>
<reference evidence="14 15" key="1">
    <citation type="submission" date="2024-08" db="EMBL/GenBank/DDBJ databases">
        <title>Insights into the chromosomal genome structure of Flemingia macrophylla.</title>
        <authorList>
            <person name="Ding Y."/>
            <person name="Zhao Y."/>
            <person name="Bi W."/>
            <person name="Wu M."/>
            <person name="Zhao G."/>
            <person name="Gong Y."/>
            <person name="Li W."/>
            <person name="Zhang P."/>
        </authorList>
    </citation>
    <scope>NUCLEOTIDE SEQUENCE [LARGE SCALE GENOMIC DNA]</scope>
    <source>
        <strain evidence="14">DYQJB</strain>
        <tissue evidence="14">Leaf</tissue>
    </source>
</reference>
<dbReference type="InterPro" id="IPR012947">
    <property type="entry name" value="tRNA_SAD"/>
</dbReference>
<comment type="similarity">
    <text evidence="2">Belongs to the class-II aminoacyl-tRNA synthetase family.</text>
</comment>
<evidence type="ECO:0000256" key="1">
    <source>
        <dbReference type="ARBA" id="ARBA00004496"/>
    </source>
</evidence>
<evidence type="ECO:0000256" key="10">
    <source>
        <dbReference type="ARBA" id="ARBA00031900"/>
    </source>
</evidence>
<dbReference type="FunFam" id="3.30.930.10:FF:000213">
    <property type="entry name" value="Probable threonine--tRNA ligase, cytoplasmic"/>
    <property type="match status" value="1"/>
</dbReference>
<comment type="caution">
    <text evidence="14">The sequence shown here is derived from an EMBL/GenBank/DDBJ whole genome shotgun (WGS) entry which is preliminary data.</text>
</comment>
<evidence type="ECO:0000256" key="11">
    <source>
        <dbReference type="ARBA" id="ARBA00049515"/>
    </source>
</evidence>
<dbReference type="CDD" id="cd00860">
    <property type="entry name" value="ThrRS_anticodon"/>
    <property type="match status" value="1"/>
</dbReference>
<dbReference type="InterPro" id="IPR012675">
    <property type="entry name" value="Beta-grasp_dom_sf"/>
</dbReference>
<feature type="domain" description="Aminoacyl-transfer RNA synthetases class-II family profile" evidence="12">
    <location>
        <begin position="309"/>
        <end position="575"/>
    </location>
</feature>
<dbReference type="Pfam" id="PF07973">
    <property type="entry name" value="tRNA_SAD"/>
    <property type="match status" value="1"/>
</dbReference>
<dbReference type="GO" id="GO:0005737">
    <property type="term" value="C:cytoplasm"/>
    <property type="evidence" value="ECO:0007669"/>
    <property type="project" value="UniProtKB-SubCell"/>
</dbReference>
<dbReference type="FunFam" id="3.30.930.10:FF:000198">
    <property type="entry name" value="Threonine--tRNA ligase mitochondrial 1"/>
    <property type="match status" value="1"/>
</dbReference>
<evidence type="ECO:0000256" key="3">
    <source>
        <dbReference type="ARBA" id="ARBA00013163"/>
    </source>
</evidence>
<dbReference type="InterPro" id="IPR012676">
    <property type="entry name" value="TGS-like"/>
</dbReference>
<dbReference type="EC" id="6.1.1.3" evidence="3"/>
<evidence type="ECO:0000256" key="4">
    <source>
        <dbReference type="ARBA" id="ARBA00022490"/>
    </source>
</evidence>
<dbReference type="Proteomes" id="UP001603857">
    <property type="component" value="Unassembled WGS sequence"/>
</dbReference>
<dbReference type="HAMAP" id="MF_00184">
    <property type="entry name" value="Thr_tRNA_synth"/>
    <property type="match status" value="1"/>
</dbReference>
<keyword evidence="9" id="KW-0030">Aminoacyl-tRNA synthetase</keyword>
<dbReference type="Pfam" id="PF00587">
    <property type="entry name" value="tRNA-synt_2b"/>
    <property type="match status" value="1"/>
</dbReference>
<proteinExistence type="inferred from homology"/>
<dbReference type="Gene3D" id="3.10.20.30">
    <property type="match status" value="1"/>
</dbReference>
<dbReference type="SMART" id="SM00863">
    <property type="entry name" value="tRNA_SAD"/>
    <property type="match status" value="1"/>
</dbReference>
<dbReference type="CDD" id="cd01667">
    <property type="entry name" value="TGS_ThrRS"/>
    <property type="match status" value="1"/>
</dbReference>
<dbReference type="Gene3D" id="3.30.930.10">
    <property type="entry name" value="Bira Bifunctional Protein, Domain 2"/>
    <property type="match status" value="1"/>
</dbReference>
<dbReference type="InterPro" id="IPR018163">
    <property type="entry name" value="Thr/Ala-tRNA-synth_IIc_edit"/>
</dbReference>
<comment type="subcellular location">
    <subcellularLocation>
        <location evidence="1">Cytoplasm</location>
    </subcellularLocation>
</comment>
<dbReference type="SUPFAM" id="SSF55186">
    <property type="entry name" value="ThrRS/AlaRS common domain"/>
    <property type="match status" value="1"/>
</dbReference>
<evidence type="ECO:0000256" key="9">
    <source>
        <dbReference type="ARBA" id="ARBA00023146"/>
    </source>
</evidence>
<dbReference type="GO" id="GO:0004829">
    <property type="term" value="F:threonine-tRNA ligase activity"/>
    <property type="evidence" value="ECO:0007669"/>
    <property type="project" value="UniProtKB-EC"/>
</dbReference>
<keyword evidence="4" id="KW-0963">Cytoplasm</keyword>
<dbReference type="Gene3D" id="3.30.54.20">
    <property type="match status" value="1"/>
</dbReference>
<organism evidence="14 15">
    <name type="scientific">Flemingia macrophylla</name>
    <dbReference type="NCBI Taxonomy" id="520843"/>
    <lineage>
        <taxon>Eukaryota</taxon>
        <taxon>Viridiplantae</taxon>
        <taxon>Streptophyta</taxon>
        <taxon>Embryophyta</taxon>
        <taxon>Tracheophyta</taxon>
        <taxon>Spermatophyta</taxon>
        <taxon>Magnoliopsida</taxon>
        <taxon>eudicotyledons</taxon>
        <taxon>Gunneridae</taxon>
        <taxon>Pentapetalae</taxon>
        <taxon>rosids</taxon>
        <taxon>fabids</taxon>
        <taxon>Fabales</taxon>
        <taxon>Fabaceae</taxon>
        <taxon>Papilionoideae</taxon>
        <taxon>50 kb inversion clade</taxon>
        <taxon>NPAAA clade</taxon>
        <taxon>indigoferoid/millettioid clade</taxon>
        <taxon>Phaseoleae</taxon>
        <taxon>Flemingia</taxon>
    </lineage>
</organism>
<dbReference type="PRINTS" id="PR01047">
    <property type="entry name" value="TRNASYNTHTHR"/>
</dbReference>
<accession>A0ABD1MNK2</accession>
<keyword evidence="8" id="KW-0648">Protein biosynthesis</keyword>
<dbReference type="AlphaFoldDB" id="A0ABD1MNK2"/>
<sequence>MLCSLVRLRRYVSSPQSGLLLRRFSSAMVAHAKDEAYLEAAIPKRIRLFETIQAEQRTHRLSLSPDPIKVTLPDGNVKEAKRWLSTPLDVAREISKNLANNALIAKVNGVLWDMTRPLEDHCHLQIFKFEDDEGRDTFWHSSAHILGQSLETEYGCKLCIGPCTTRGEGFYYDAFYGDLGLNDDHFKQIEAGALKAVAVEIINDLPPDKTITVYRCGPLVDLCRGPHIPNTSFVKAIACLKASSAYWRGDKDRESLQRVYGISYPDQKSLKEYLHRLEEAKKYDHRILGVKQELILHHEWSPGSWFFLPHGARIYNKLMDFIRNQYRDRGYQEVISPNVFNMDLWVQSGHAANYREDMFILEIDKQEFGLKPMNCPGHCLMFKHRVRSYRELPLRFADFGVLHRNEASGALSGLTRVRRFQQDDAHIFCRESQIKDEVRKALNFINYVYEIFGFTYELKLSTRPEKYLGDLATWDKAESALKEALDDFGKPWQLNEGDGAFYGPKIDISVSDALSRKFQCATLQLDFQLPDRFKLEYSAEDEAKIERPVMIHRAILGSVERMFAILLEHYKGKWPFWLSPRQGIVCPVSEKSQSYALQVREQIHQAGYHVDADTTDRKIQKKVREAQLAQYNYILVVGEEEANTGQVSVRVRDKADHKVMSIEDLLKHFRDEIAAFH</sequence>
<evidence type="ECO:0000259" key="12">
    <source>
        <dbReference type="PROSITE" id="PS50862"/>
    </source>
</evidence>
<gene>
    <name evidence="14" type="ORF">Fmac_011839</name>
</gene>
<dbReference type="InterPro" id="IPR006195">
    <property type="entry name" value="aa-tRNA-synth_II"/>
</dbReference>
<dbReference type="SUPFAM" id="SSF52954">
    <property type="entry name" value="Class II aaRS ABD-related"/>
    <property type="match status" value="1"/>
</dbReference>
<evidence type="ECO:0000313" key="14">
    <source>
        <dbReference type="EMBL" id="KAL2337393.1"/>
    </source>
</evidence>
<dbReference type="Pfam" id="PF03129">
    <property type="entry name" value="HGTP_anticodon"/>
    <property type="match status" value="1"/>
</dbReference>
<dbReference type="Gene3D" id="3.40.50.800">
    <property type="entry name" value="Anticodon-binding domain"/>
    <property type="match status" value="1"/>
</dbReference>
<dbReference type="GO" id="GO:0006412">
    <property type="term" value="P:translation"/>
    <property type="evidence" value="ECO:0007669"/>
    <property type="project" value="UniProtKB-KW"/>
</dbReference>
<dbReference type="InterPro" id="IPR002320">
    <property type="entry name" value="Thr-tRNA-ligase_IIa"/>
</dbReference>
<evidence type="ECO:0000256" key="6">
    <source>
        <dbReference type="ARBA" id="ARBA00022741"/>
    </source>
</evidence>
<dbReference type="PROSITE" id="PS51880">
    <property type="entry name" value="TGS"/>
    <property type="match status" value="1"/>
</dbReference>
<dbReference type="PANTHER" id="PTHR11451:SF46">
    <property type="entry name" value="THREONINE--TRNA LIGASE"/>
    <property type="match status" value="1"/>
</dbReference>
<dbReference type="InterPro" id="IPR002314">
    <property type="entry name" value="aa-tRNA-synt_IIb"/>
</dbReference>
<feature type="domain" description="TGS" evidence="13">
    <location>
        <begin position="66"/>
        <end position="128"/>
    </location>
</feature>
<dbReference type="CDD" id="cd00771">
    <property type="entry name" value="ThrRS_core"/>
    <property type="match status" value="1"/>
</dbReference>
<dbReference type="SUPFAM" id="SSF55681">
    <property type="entry name" value="Class II aaRS and biotin synthetases"/>
    <property type="match status" value="1"/>
</dbReference>
<comment type="catalytic activity">
    <reaction evidence="11">
        <text>tRNA(Thr) + L-threonine + ATP = L-threonyl-tRNA(Thr) + AMP + diphosphate + H(+)</text>
        <dbReference type="Rhea" id="RHEA:24624"/>
        <dbReference type="Rhea" id="RHEA-COMP:9670"/>
        <dbReference type="Rhea" id="RHEA-COMP:9704"/>
        <dbReference type="ChEBI" id="CHEBI:15378"/>
        <dbReference type="ChEBI" id="CHEBI:30616"/>
        <dbReference type="ChEBI" id="CHEBI:33019"/>
        <dbReference type="ChEBI" id="CHEBI:57926"/>
        <dbReference type="ChEBI" id="CHEBI:78442"/>
        <dbReference type="ChEBI" id="CHEBI:78534"/>
        <dbReference type="ChEBI" id="CHEBI:456215"/>
        <dbReference type="EC" id="6.1.1.3"/>
    </reaction>
</comment>
<keyword evidence="15" id="KW-1185">Reference proteome</keyword>
<evidence type="ECO:0000256" key="8">
    <source>
        <dbReference type="ARBA" id="ARBA00022917"/>
    </source>
</evidence>
<dbReference type="FunFam" id="3.10.20.30:FF:000006">
    <property type="entry name" value="Threonine--tRNA ligase, cytoplasmic"/>
    <property type="match status" value="1"/>
</dbReference>
<evidence type="ECO:0000259" key="13">
    <source>
        <dbReference type="PROSITE" id="PS51880"/>
    </source>
</evidence>
<keyword evidence="5" id="KW-0436">Ligase</keyword>
<evidence type="ECO:0000313" key="15">
    <source>
        <dbReference type="Proteomes" id="UP001603857"/>
    </source>
</evidence>
<dbReference type="InterPro" id="IPR036621">
    <property type="entry name" value="Anticodon-bd_dom_sf"/>
</dbReference>
<evidence type="ECO:0000256" key="7">
    <source>
        <dbReference type="ARBA" id="ARBA00022840"/>
    </source>
</evidence>